<evidence type="ECO:0000313" key="1">
    <source>
        <dbReference type="EMBL" id="CAG7580451.1"/>
    </source>
</evidence>
<accession>A0A8D9CC26</accession>
<organism evidence="1">
    <name type="scientific">uncultured marine phage</name>
    <dbReference type="NCBI Taxonomy" id="707152"/>
    <lineage>
        <taxon>Viruses</taxon>
        <taxon>environmental samples</taxon>
    </lineage>
</organism>
<name>A0A8D9CC26_9VIRU</name>
<gene>
    <name evidence="1" type="ORF">SLAVMIC_00422</name>
</gene>
<protein>
    <submittedName>
        <fullName evidence="1">Uncharacterized protein</fullName>
    </submittedName>
</protein>
<sequence>MKWIDGIPYNKIEICTLKEYLETNFGVDYIDIDEEMEIYHKESPTLISVLVTVNPSHITYNFDILKRSYVKFYEENICWISSAYKSDLKWVIMKGKRENWV</sequence>
<dbReference type="EMBL" id="OU342829">
    <property type="protein sequence ID" value="CAG7580451.1"/>
    <property type="molecule type" value="Genomic_DNA"/>
</dbReference>
<proteinExistence type="predicted"/>
<reference evidence="1" key="1">
    <citation type="submission" date="2021-06" db="EMBL/GenBank/DDBJ databases">
        <authorList>
            <person name="Gannon L."/>
            <person name="Redgwell R T."/>
            <person name="Michniewski S."/>
            <person name="Harrison D C."/>
            <person name="Millard A."/>
        </authorList>
    </citation>
    <scope>NUCLEOTIDE SEQUENCE</scope>
</reference>